<feature type="compositionally biased region" description="Basic and acidic residues" evidence="1">
    <location>
        <begin position="1053"/>
        <end position="1066"/>
    </location>
</feature>
<reference evidence="2" key="1">
    <citation type="journal article" date="2015" name="PLoS ONE">
        <title>Comprehensive Evaluation of Toxoplasma gondii VEG and Neospora caninum LIV Genomes with Tachyzoite Stage Transcriptome and Proteome Defines Novel Transcript Features.</title>
        <authorList>
            <person name="Ramaprasad A."/>
            <person name="Mourier T."/>
            <person name="Naeem R."/>
            <person name="Malas T.B."/>
            <person name="Moussa E."/>
            <person name="Panigrahi A."/>
            <person name="Vermont S.J."/>
            <person name="Otto T.D."/>
            <person name="Wastling J."/>
            <person name="Pain A."/>
        </authorList>
    </citation>
    <scope>NUCLEOTIDE SEQUENCE</scope>
    <source>
        <strain evidence="2">Liverpool</strain>
    </source>
</reference>
<dbReference type="AlphaFoldDB" id="A0A0F7U9P1"/>
<dbReference type="EMBL" id="LN714480">
    <property type="protein sequence ID" value="CEL65746.1"/>
    <property type="molecule type" value="Genomic_DNA"/>
</dbReference>
<feature type="compositionally biased region" description="Low complexity" evidence="1">
    <location>
        <begin position="987"/>
        <end position="1001"/>
    </location>
</feature>
<feature type="compositionally biased region" description="Basic and acidic residues" evidence="1">
    <location>
        <begin position="749"/>
        <end position="773"/>
    </location>
</feature>
<feature type="compositionally biased region" description="Basic and acidic residues" evidence="1">
    <location>
        <begin position="1157"/>
        <end position="1170"/>
    </location>
</feature>
<feature type="compositionally biased region" description="Basic and acidic residues" evidence="1">
    <location>
        <begin position="163"/>
        <end position="173"/>
    </location>
</feature>
<feature type="compositionally biased region" description="Basic and acidic residues" evidence="1">
    <location>
        <begin position="861"/>
        <end position="872"/>
    </location>
</feature>
<feature type="region of interest" description="Disordered" evidence="1">
    <location>
        <begin position="316"/>
        <end position="352"/>
    </location>
</feature>
<feature type="region of interest" description="Disordered" evidence="1">
    <location>
        <begin position="161"/>
        <end position="190"/>
    </location>
</feature>
<feature type="region of interest" description="Disordered" evidence="1">
    <location>
        <begin position="62"/>
        <end position="96"/>
    </location>
</feature>
<sequence length="1170" mass="126269">MAIASQVRSEARGNAVPPFGGLFLVYAQRDILSLQSALLRAASTLLPIPPLLDTRFVSSANTNWNSGDETAEAEKKEDREDGYESRENTRQKRESDDWSWAVLSGAGDDRQVCIHLVLRCTGPRCSTSVLSPHLRADEEDQNLSLPLSASPSASAFSVFEAARPSETEAHKSSETQTQPVGEKTAGRKRSTGTDLLAAQLEKKLLQFRDFLLPAKGALGDVGSSPSRSSRDLDELDPWLSETVRSRRARVSLLLAPKSTQKPLSASSSLSPLAAVRFSPSAALSFFLSPKLNDPEVAFADALLDRFFLLFSGENQEQGEGRDGRVTEELTEESTREERKHQSEEESEDERAEGQVLRYLEDLFTHTEGEVRASVLFLLLSQLFGGADPGARLESPLVSPFLRSSAVSASHPLGPHEPSEKKRKENDEQRFYHAFLRIWKEVLQRELGELYGPTVSIDAVGHQATTAVIHFSANAETIIAVKRHAMLPRSSLLQNSSFFQGLRPYEILLCPGHQVPSRSVAAVSPYQDLLFLVNLSRVSSQLTSWVPGLLQPSAAPPTSSARPSSSAVSSSPSSPAGASPALPPASSVSPPSPSPAPTGVLPVFPEPADAPAPEEQDLSSSWNAFSPSPQAEEREEARSDRREGHAPEQLASSPPARRGRLPSAPSSPAGDVLASTGSDEEASERWNLRGGMLPSKTHRRLSLERWQQGESLQRDSGTFCLSDREENAEEKNGEKKEEREEVEAGVLPEDPGREEDRVGERGNRGKEDTGEEEPARARIQLTEMQQKKEQGTCSFRADEEETGPRLLAAVEGHDASIGRSARPELSLLSAVLFLLDSLVTRACANVCYGMRGETTFSRGRGRGPEEEGHDRETLGVSAGAEEGGSTPLDPQDGSLAEVAAIPVRILPTPYSTPEALLPVVSSIKRHLLFPLSPSVPLPLASFFPFGSVVVRCSTDPRLSESVDLTSSTQATETGDFLFHHAFPTSWKQAGSQPSSPFGSSPALWGVTGEAGRVGTEGRSSKRGERETPVLAGQAAFPSVTQTGFSVRGASNRGGDVKQEELQEDTQREGAGNGSAGESAGHHGRKSKPGHALTAEGEAVGEVGTAEASERQDPSEVESERKERGEEKSKFDAAGTDGERGRGPSPRRWRTPASLAGLLRERPKRSDSLRDE</sequence>
<feature type="compositionally biased region" description="Basic and acidic residues" evidence="1">
    <location>
        <begin position="1106"/>
        <end position="1140"/>
    </location>
</feature>
<feature type="region of interest" description="Disordered" evidence="1">
    <location>
        <begin position="853"/>
        <end position="892"/>
    </location>
</feature>
<feature type="compositionally biased region" description="Polar residues" evidence="1">
    <location>
        <begin position="617"/>
        <end position="628"/>
    </location>
</feature>
<accession>A0A0F7U9P1</accession>
<protein>
    <submittedName>
        <fullName evidence="2">Glutamic acid-rich protein, putative</fullName>
    </submittedName>
</protein>
<feature type="compositionally biased region" description="Basic and acidic residues" evidence="1">
    <location>
        <begin position="72"/>
        <end position="96"/>
    </location>
</feature>
<proteinExistence type="predicted"/>
<feature type="compositionally biased region" description="Basic and acidic residues" evidence="1">
    <location>
        <begin position="1017"/>
        <end position="1026"/>
    </location>
</feature>
<gene>
    <name evidence="2" type="ORF">BN1204_015800</name>
</gene>
<organism evidence="2">
    <name type="scientific">Neospora caninum (strain Liverpool)</name>
    <dbReference type="NCBI Taxonomy" id="572307"/>
    <lineage>
        <taxon>Eukaryota</taxon>
        <taxon>Sar</taxon>
        <taxon>Alveolata</taxon>
        <taxon>Apicomplexa</taxon>
        <taxon>Conoidasida</taxon>
        <taxon>Coccidia</taxon>
        <taxon>Eucoccidiorida</taxon>
        <taxon>Eimeriorina</taxon>
        <taxon>Sarcocystidae</taxon>
        <taxon>Neospora</taxon>
    </lineage>
</organism>
<feature type="compositionally biased region" description="Basic and acidic residues" evidence="1">
    <location>
        <begin position="318"/>
        <end position="343"/>
    </location>
</feature>
<evidence type="ECO:0000256" key="1">
    <source>
        <dbReference type="SAM" id="MobiDB-lite"/>
    </source>
</evidence>
<feature type="compositionally biased region" description="Low complexity" evidence="1">
    <location>
        <begin position="552"/>
        <end position="588"/>
    </location>
</feature>
<name>A0A0F7U9P1_NEOCL</name>
<evidence type="ECO:0000313" key="2">
    <source>
        <dbReference type="EMBL" id="CEL65746.1"/>
    </source>
</evidence>
<feature type="region of interest" description="Disordered" evidence="1">
    <location>
        <begin position="552"/>
        <end position="773"/>
    </location>
</feature>
<feature type="compositionally biased region" description="Low complexity" evidence="1">
    <location>
        <begin position="1092"/>
        <end position="1105"/>
    </location>
</feature>
<feature type="region of interest" description="Disordered" evidence="1">
    <location>
        <begin position="986"/>
        <end position="1170"/>
    </location>
</feature>
<feature type="compositionally biased region" description="Basic and acidic residues" evidence="1">
    <location>
        <begin position="721"/>
        <end position="738"/>
    </location>
</feature>
<feature type="compositionally biased region" description="Basic and acidic residues" evidence="1">
    <location>
        <begin position="630"/>
        <end position="645"/>
    </location>
</feature>